<protein>
    <submittedName>
        <fullName evidence="1">Uncharacterized protein</fullName>
    </submittedName>
</protein>
<dbReference type="AlphaFoldDB" id="X0RQQ1"/>
<organism evidence="1">
    <name type="scientific">marine sediment metagenome</name>
    <dbReference type="NCBI Taxonomy" id="412755"/>
    <lineage>
        <taxon>unclassified sequences</taxon>
        <taxon>metagenomes</taxon>
        <taxon>ecological metagenomes</taxon>
    </lineage>
</organism>
<comment type="caution">
    <text evidence="1">The sequence shown here is derived from an EMBL/GenBank/DDBJ whole genome shotgun (WGS) entry which is preliminary data.</text>
</comment>
<sequence>MAQIQINIESSLIDEQLEWFPVAIDLSDPAFADMWAELSIDPDDDFTGDDDSQPSRVRWPNINQDITIQSNKINATTDAAAKDINHGMRLRGDFDIQVDFDLVQHPSSIGWGSSLTASFQDDDGTGAGGSFGVSRTYSGAGDGYRSWKDHDGSSGTWGSQTNRDDLTGKLRITKVGKLFTAYAWYDSQWNQTDTM</sequence>
<dbReference type="EMBL" id="BARS01001389">
    <property type="protein sequence ID" value="GAF71184.1"/>
    <property type="molecule type" value="Genomic_DNA"/>
</dbReference>
<name>X0RQQ1_9ZZZZ</name>
<accession>X0RQQ1</accession>
<evidence type="ECO:0000313" key="1">
    <source>
        <dbReference type="EMBL" id="GAF71184.1"/>
    </source>
</evidence>
<feature type="non-terminal residue" evidence="1">
    <location>
        <position position="195"/>
    </location>
</feature>
<proteinExistence type="predicted"/>
<gene>
    <name evidence="1" type="ORF">S01H1_02764</name>
</gene>
<reference evidence="1" key="1">
    <citation type="journal article" date="2014" name="Front. Microbiol.">
        <title>High frequency of phylogenetically diverse reductive dehalogenase-homologous genes in deep subseafloor sedimentary metagenomes.</title>
        <authorList>
            <person name="Kawai M."/>
            <person name="Futagami T."/>
            <person name="Toyoda A."/>
            <person name="Takaki Y."/>
            <person name="Nishi S."/>
            <person name="Hori S."/>
            <person name="Arai W."/>
            <person name="Tsubouchi T."/>
            <person name="Morono Y."/>
            <person name="Uchiyama I."/>
            <person name="Ito T."/>
            <person name="Fujiyama A."/>
            <person name="Inagaki F."/>
            <person name="Takami H."/>
        </authorList>
    </citation>
    <scope>NUCLEOTIDE SEQUENCE</scope>
    <source>
        <strain evidence="1">Expedition CK06-06</strain>
    </source>
</reference>